<feature type="transmembrane region" description="Helical" evidence="1">
    <location>
        <begin position="44"/>
        <end position="63"/>
    </location>
</feature>
<keyword evidence="1" id="KW-0472">Membrane</keyword>
<name>A0A0R2CLA0_9LACO</name>
<organism evidence="2 3">
    <name type="scientific">Fructilactobacillus florum DSM 22689 = JCM 16035</name>
    <dbReference type="NCBI Taxonomy" id="1423745"/>
    <lineage>
        <taxon>Bacteria</taxon>
        <taxon>Bacillati</taxon>
        <taxon>Bacillota</taxon>
        <taxon>Bacilli</taxon>
        <taxon>Lactobacillales</taxon>
        <taxon>Lactobacillaceae</taxon>
        <taxon>Fructilactobacillus</taxon>
    </lineage>
</organism>
<feature type="transmembrane region" description="Helical" evidence="1">
    <location>
        <begin position="331"/>
        <end position="347"/>
    </location>
</feature>
<feature type="transmembrane region" description="Helical" evidence="1">
    <location>
        <begin position="233"/>
        <end position="253"/>
    </location>
</feature>
<dbReference type="RefSeq" id="WP_082619203.1">
    <property type="nucleotide sequence ID" value="NZ_AYZI01000003.1"/>
</dbReference>
<reference evidence="2 3" key="1">
    <citation type="journal article" date="2015" name="Genome Announc.">
        <title>Expanding the biotechnology potential of lactobacilli through comparative genomics of 213 strains and associated genera.</title>
        <authorList>
            <person name="Sun Z."/>
            <person name="Harris H.M."/>
            <person name="McCann A."/>
            <person name="Guo C."/>
            <person name="Argimon S."/>
            <person name="Zhang W."/>
            <person name="Yang X."/>
            <person name="Jeffery I.B."/>
            <person name="Cooney J.C."/>
            <person name="Kagawa T.F."/>
            <person name="Liu W."/>
            <person name="Song Y."/>
            <person name="Salvetti E."/>
            <person name="Wrobel A."/>
            <person name="Rasinkangas P."/>
            <person name="Parkhill J."/>
            <person name="Rea M.C."/>
            <person name="O'Sullivan O."/>
            <person name="Ritari J."/>
            <person name="Douillard F.P."/>
            <person name="Paul Ross R."/>
            <person name="Yang R."/>
            <person name="Briner A.E."/>
            <person name="Felis G.E."/>
            <person name="de Vos W.M."/>
            <person name="Barrangou R."/>
            <person name="Klaenhammer T.R."/>
            <person name="Caufield P.W."/>
            <person name="Cui Y."/>
            <person name="Zhang H."/>
            <person name="O'Toole P.W."/>
        </authorList>
    </citation>
    <scope>NUCLEOTIDE SEQUENCE [LARGE SCALE GENOMIC DNA]</scope>
    <source>
        <strain evidence="2 3">DSM 22689</strain>
    </source>
</reference>
<feature type="transmembrane region" description="Helical" evidence="1">
    <location>
        <begin position="300"/>
        <end position="319"/>
    </location>
</feature>
<evidence type="ECO:0000313" key="3">
    <source>
        <dbReference type="Proteomes" id="UP000051586"/>
    </source>
</evidence>
<feature type="transmembrane region" description="Helical" evidence="1">
    <location>
        <begin position="84"/>
        <end position="104"/>
    </location>
</feature>
<dbReference type="PANTHER" id="PTHR36840:SF1">
    <property type="entry name" value="BLL5714 PROTEIN"/>
    <property type="match status" value="1"/>
</dbReference>
<feature type="transmembrane region" description="Helical" evidence="1">
    <location>
        <begin position="110"/>
        <end position="131"/>
    </location>
</feature>
<dbReference type="STRING" id="1423745.GCA_001311215_01780"/>
<dbReference type="PATRIC" id="fig|1423745.4.peg.740"/>
<evidence type="ECO:0000256" key="1">
    <source>
        <dbReference type="SAM" id="Phobius"/>
    </source>
</evidence>
<keyword evidence="1" id="KW-1133">Transmembrane helix</keyword>
<feature type="transmembrane region" description="Helical" evidence="1">
    <location>
        <begin position="274"/>
        <end position="294"/>
    </location>
</feature>
<feature type="transmembrane region" description="Helical" evidence="1">
    <location>
        <begin position="208"/>
        <end position="227"/>
    </location>
</feature>
<dbReference type="Proteomes" id="UP000051586">
    <property type="component" value="Unassembled WGS sequence"/>
</dbReference>
<keyword evidence="1" id="KW-0812">Transmembrane</keyword>
<gene>
    <name evidence="2" type="ORF">FC87_GL000699</name>
</gene>
<evidence type="ECO:0000313" key="2">
    <source>
        <dbReference type="EMBL" id="KRM91874.1"/>
    </source>
</evidence>
<feature type="transmembrane region" description="Helical" evidence="1">
    <location>
        <begin position="166"/>
        <end position="187"/>
    </location>
</feature>
<evidence type="ECO:0008006" key="4">
    <source>
        <dbReference type="Google" id="ProtNLM"/>
    </source>
</evidence>
<accession>A0A0R2CLA0</accession>
<protein>
    <recommendedName>
        <fullName evidence="4">Low temperature requirement protein A</fullName>
    </recommendedName>
</protein>
<dbReference type="PANTHER" id="PTHR36840">
    <property type="entry name" value="BLL5714 PROTEIN"/>
    <property type="match status" value="1"/>
</dbReference>
<feature type="transmembrane region" description="Helical" evidence="1">
    <location>
        <begin position="143"/>
        <end position="160"/>
    </location>
</feature>
<dbReference type="InterPro" id="IPR010640">
    <property type="entry name" value="Low_temperature_requirement_A"/>
</dbReference>
<proteinExistence type="predicted"/>
<dbReference type="AlphaFoldDB" id="A0A0R2CLA0"/>
<comment type="caution">
    <text evidence="2">The sequence shown here is derived from an EMBL/GenBank/DDBJ whole genome shotgun (WGS) entry which is preliminary data.</text>
</comment>
<dbReference type="Pfam" id="PF06772">
    <property type="entry name" value="LtrA"/>
    <property type="match status" value="1"/>
</dbReference>
<dbReference type="EMBL" id="AYZI01000003">
    <property type="protein sequence ID" value="KRM91874.1"/>
    <property type="molecule type" value="Genomic_DNA"/>
</dbReference>
<sequence>MFNLFGKPRVITNVIRHRKISWLELFYDLIFAVVVERITDSVVADFSLSVILNSVIIFSWFFWSWHETSGYFDNHGNDSAINIIIINLQMIFTGIAAIFIPQAMLGNFQLLVMALLPIQFILTTAWTMIGFVDYDHGPASRRYALVFCGSFIVLLLSLIVNEPFKLILLIAALVLNCCAIFFANSKLEQEYQRINMNYELKDSLLERYGLMTMIALGEMIAGLYGMADHIEPKVLFEFAMGIVFAAMIAAVYYQVIGELHVKMKSPIQVMGIRWLFLLEIYLIVLDSILLQLTFEENKYAFKLALVIILFFTLLVMRIIQALTSDKIPDSTAGLGFFIVEIVLFLATTLLPAFLMVGVIDLILIVITVCYHYKINNYHKNID</sequence>